<dbReference type="STRING" id="75913.A0A0K0F040"/>
<reference evidence="1" key="1">
    <citation type="submission" date="2014-07" db="EMBL/GenBank/DDBJ databases">
        <authorList>
            <person name="Martin A.A"/>
            <person name="De Silva N."/>
        </authorList>
    </citation>
    <scope>NUCLEOTIDE SEQUENCE</scope>
</reference>
<keyword evidence="1" id="KW-1185">Reference proteome</keyword>
<dbReference type="AlphaFoldDB" id="A0A0K0F040"/>
<organism evidence="1 2">
    <name type="scientific">Strongyloides venezuelensis</name>
    <name type="common">Threadworm</name>
    <dbReference type="NCBI Taxonomy" id="75913"/>
    <lineage>
        <taxon>Eukaryota</taxon>
        <taxon>Metazoa</taxon>
        <taxon>Ecdysozoa</taxon>
        <taxon>Nematoda</taxon>
        <taxon>Chromadorea</taxon>
        <taxon>Rhabditida</taxon>
        <taxon>Tylenchina</taxon>
        <taxon>Panagrolaimomorpha</taxon>
        <taxon>Strongyloidoidea</taxon>
        <taxon>Strongyloididae</taxon>
        <taxon>Strongyloides</taxon>
    </lineage>
</organism>
<dbReference type="Proteomes" id="UP000035680">
    <property type="component" value="Unassembled WGS sequence"/>
</dbReference>
<sequence>MSQHFAEAIVFKESTGERPRDLIFAFSTDGISRDPDDITLKNLKIETLQYVKNSLAYRIYKQGKLKTAVDILQSFYKNDDTVTIKSKENSIIKRVALKIRLLGNFEELISKNE</sequence>
<name>A0A0K0F040_STRVS</name>
<protein>
    <submittedName>
        <fullName evidence="2">VWFA domain-containing protein</fullName>
    </submittedName>
</protein>
<accession>A0A0K0F040</accession>
<dbReference type="WBParaSite" id="SVE_0215200.1">
    <property type="protein sequence ID" value="SVE_0215200.1"/>
    <property type="gene ID" value="SVE_0215200"/>
</dbReference>
<evidence type="ECO:0000313" key="1">
    <source>
        <dbReference type="Proteomes" id="UP000035680"/>
    </source>
</evidence>
<proteinExistence type="predicted"/>
<evidence type="ECO:0000313" key="2">
    <source>
        <dbReference type="WBParaSite" id="SVE_0215200.1"/>
    </source>
</evidence>
<reference evidence="2" key="2">
    <citation type="submission" date="2015-08" db="UniProtKB">
        <authorList>
            <consortium name="WormBaseParasite"/>
        </authorList>
    </citation>
    <scope>IDENTIFICATION</scope>
</reference>